<evidence type="ECO:0000256" key="1">
    <source>
        <dbReference type="ARBA" id="ARBA00007430"/>
    </source>
</evidence>
<name>A0ABZ2D4S6_9SPHN</name>
<dbReference type="Pfam" id="PF02719">
    <property type="entry name" value="Polysacc_synt_2"/>
    <property type="match status" value="1"/>
</dbReference>
<feature type="transmembrane region" description="Helical" evidence="2">
    <location>
        <begin position="38"/>
        <end position="58"/>
    </location>
</feature>
<dbReference type="Gene3D" id="3.40.50.720">
    <property type="entry name" value="NAD(P)-binding Rossmann-like Domain"/>
    <property type="match status" value="2"/>
</dbReference>
<dbReference type="EMBL" id="CP144918">
    <property type="protein sequence ID" value="WWA47874.1"/>
    <property type="molecule type" value="Genomic_DNA"/>
</dbReference>
<protein>
    <submittedName>
        <fullName evidence="4">Nucleoside-diphosphate sugar epimerase/dehydratase</fullName>
    </submittedName>
</protein>
<evidence type="ECO:0000313" key="4">
    <source>
        <dbReference type="EMBL" id="WWA47874.1"/>
    </source>
</evidence>
<reference evidence="4 5" key="1">
    <citation type="submission" date="2024-02" db="EMBL/GenBank/DDBJ databases">
        <title>The whole genome sequence of five bacterial samples isolated from Abu Dhabi Sabkha-shore region.</title>
        <authorList>
            <person name="Sudalaimuthuasari N."/>
            <person name="Sarfraz B."/>
            <person name="Tuyisabe J.D."/>
            <person name="Mugisha Ntwali L.D.M."/>
            <person name="Ali A.I.A.A."/>
            <person name="Almansoori S.Z.A."/>
            <person name="Alajami H.S.A."/>
            <person name="Almeqbaali A.A.S."/>
            <person name="Kundu B."/>
            <person name="Saeed E.E."/>
            <person name="Sukumarinath V."/>
            <person name="Mishra A.K."/>
            <person name="Hazzouri K.M."/>
            <person name="Almaskari R."/>
            <person name="Sharma A.K."/>
            <person name="Amiri K.M.A."/>
        </authorList>
    </citation>
    <scope>NUCLEOTIDE SEQUENCE [LARGE SCALE GENOMIC DNA]</scope>
    <source>
        <strain evidence="5">kcgeb_sd</strain>
    </source>
</reference>
<dbReference type="InterPro" id="IPR051203">
    <property type="entry name" value="Polysaccharide_Synthase-Rel"/>
</dbReference>
<keyword evidence="5" id="KW-1185">Reference proteome</keyword>
<dbReference type="InterPro" id="IPR003869">
    <property type="entry name" value="Polysac_CapD-like"/>
</dbReference>
<dbReference type="InterPro" id="IPR036291">
    <property type="entry name" value="NAD(P)-bd_dom_sf"/>
</dbReference>
<evidence type="ECO:0000256" key="2">
    <source>
        <dbReference type="SAM" id="Phobius"/>
    </source>
</evidence>
<feature type="domain" description="Polysaccharide biosynthesis protein CapD-like" evidence="3">
    <location>
        <begin position="309"/>
        <end position="606"/>
    </location>
</feature>
<feature type="transmembrane region" description="Helical" evidence="2">
    <location>
        <begin position="102"/>
        <end position="123"/>
    </location>
</feature>
<dbReference type="Pfam" id="PF13727">
    <property type="entry name" value="CoA_binding_3"/>
    <property type="match status" value="1"/>
</dbReference>
<gene>
    <name evidence="4" type="ORF">V5F89_02900</name>
</gene>
<dbReference type="CDD" id="cd05237">
    <property type="entry name" value="UDP_invert_4-6DH_SDR_e"/>
    <property type="match status" value="1"/>
</dbReference>
<evidence type="ECO:0000259" key="3">
    <source>
        <dbReference type="Pfam" id="PF02719"/>
    </source>
</evidence>
<dbReference type="PANTHER" id="PTHR43318">
    <property type="entry name" value="UDP-N-ACETYLGLUCOSAMINE 4,6-DEHYDRATASE"/>
    <property type="match status" value="1"/>
</dbReference>
<accession>A0ABZ2D4S6</accession>
<organism evidence="4 5">
    <name type="scientific">Pelagerythrobacter marensis</name>
    <dbReference type="NCBI Taxonomy" id="543877"/>
    <lineage>
        <taxon>Bacteria</taxon>
        <taxon>Pseudomonadati</taxon>
        <taxon>Pseudomonadota</taxon>
        <taxon>Alphaproteobacteria</taxon>
        <taxon>Sphingomonadales</taxon>
        <taxon>Erythrobacteraceae</taxon>
        <taxon>Pelagerythrobacter</taxon>
    </lineage>
</organism>
<proteinExistence type="inferred from homology"/>
<dbReference type="SUPFAM" id="SSF51735">
    <property type="entry name" value="NAD(P)-binding Rossmann-fold domains"/>
    <property type="match status" value="2"/>
</dbReference>
<dbReference type="Proteomes" id="UP001335183">
    <property type="component" value="Chromosome"/>
</dbReference>
<dbReference type="PANTHER" id="PTHR43318:SF1">
    <property type="entry name" value="POLYSACCHARIDE BIOSYNTHESIS PROTEIN EPSC-RELATED"/>
    <property type="match status" value="1"/>
</dbReference>
<keyword evidence="2" id="KW-1133">Transmembrane helix</keyword>
<feature type="transmembrane region" description="Helical" evidence="2">
    <location>
        <begin position="70"/>
        <end position="90"/>
    </location>
</feature>
<dbReference type="RefSeq" id="WP_338446761.1">
    <property type="nucleotide sequence ID" value="NZ_CP144918.1"/>
</dbReference>
<keyword evidence="2" id="KW-0812">Transmembrane</keyword>
<sequence>MLSDLIDRRLSTLQRSWGDAIVDLFDRLGALPRRVRQVIVAVIDAVLCTAAVWVAFSLRLGEFYRIESNILMVAAVAIAVWFPIALWRGVYRSIVRFSGGRAMAALGMTVVIYTLPMTIVFMANGFDGIPRTIALIQPIVFLALMAISRLAIRFAVIDIVNSRHAENPRRVVAIYGAGSAGQQLASSLRHEPHVRVEAFVDDDIRLAGQQLDGITVHPPTMLGPLLDDRQIDEVLLALPSATRSRRKAIIEALQEYPVAVRSLPSMGNLIDGKVSISDLRDVSIDDLLGREPVRPNELLIGKTIAGKRVMVTGAGGSIGSELCRQILRARPAELILLERSEYALYAIGTELDAAAAALDVPVPITPVLGDLGIRASVQRIFERHRPQTVFHAAAYKHVPLVESNPIAGLRNNIFGTLNACLAAEEVGVANFVLISTDKAVRPTNVMGASKRVCELILQARAQLHGDKRGRTILTMVRFGNVLGSSGSVVPRFQRQISEGGPVTLTHRDVTRYFMTIPEAAQLVIQAGAMAKGGEVFVLDMGEPVRILDLAKSMINLSGMTVRDEANPDGDIEICEVGLRPGEKLYEELLIGDSPEPTVHERIRRANEVMIPWNALAASLSRMDALLDQGDSSGAIALLSRLVPEYRSAIVCDSKVAAPAS</sequence>
<evidence type="ECO:0000313" key="5">
    <source>
        <dbReference type="Proteomes" id="UP001335183"/>
    </source>
</evidence>
<keyword evidence="2" id="KW-0472">Membrane</keyword>
<comment type="similarity">
    <text evidence="1">Belongs to the polysaccharide synthase family.</text>
</comment>